<evidence type="ECO:0000313" key="7">
    <source>
        <dbReference type="EMBL" id="PRY91191.1"/>
    </source>
</evidence>
<sequence>MIDLLFDPAAWASLLTLTVLEIILGVDNVIFISIATSKLPKEQRPRARMIGLSGALILRIALLASIAWIVSLTEPFATFYGFDLSWRDLLLLAGGIFLIWKASNEIFAEVEGAGAPPHESTTALKSACGAVIVQIMILDIVFSFDSVLTAVGIADHLPVMITAVVIAILVMMVAANPIGQFVEDHPSTKMLALAFLVMVGVALVADGLHHHFERSIIYAAMAFSGAVEALNLWRSKRASRHLPPADSL</sequence>
<keyword evidence="5 6" id="KW-0472">Membrane</keyword>
<dbReference type="GO" id="GO:0016020">
    <property type="term" value="C:membrane"/>
    <property type="evidence" value="ECO:0007669"/>
    <property type="project" value="UniProtKB-SubCell"/>
</dbReference>
<dbReference type="InterPro" id="IPR005496">
    <property type="entry name" value="Integral_membrane_TerC"/>
</dbReference>
<dbReference type="Pfam" id="PF03741">
    <property type="entry name" value="TerC"/>
    <property type="match status" value="1"/>
</dbReference>
<feature type="transmembrane region" description="Helical" evidence="6">
    <location>
        <begin position="49"/>
        <end position="72"/>
    </location>
</feature>
<dbReference type="OrthoDB" id="9805314at2"/>
<dbReference type="EMBL" id="PVTQ01000004">
    <property type="protein sequence ID" value="PRY91191.1"/>
    <property type="molecule type" value="Genomic_DNA"/>
</dbReference>
<protein>
    <submittedName>
        <fullName evidence="7">Putative tellurium resistance membrane protein TerC</fullName>
    </submittedName>
</protein>
<evidence type="ECO:0000256" key="6">
    <source>
        <dbReference type="SAM" id="Phobius"/>
    </source>
</evidence>
<organism evidence="7 8">
    <name type="scientific">Donghicola tyrosinivorans</name>
    <dbReference type="NCBI Taxonomy" id="1652492"/>
    <lineage>
        <taxon>Bacteria</taxon>
        <taxon>Pseudomonadati</taxon>
        <taxon>Pseudomonadota</taxon>
        <taxon>Alphaproteobacteria</taxon>
        <taxon>Rhodobacterales</taxon>
        <taxon>Roseobacteraceae</taxon>
        <taxon>Donghicola</taxon>
    </lineage>
</organism>
<dbReference type="RefSeq" id="WP_106263715.1">
    <property type="nucleotide sequence ID" value="NZ_PVTQ01000004.1"/>
</dbReference>
<evidence type="ECO:0000256" key="4">
    <source>
        <dbReference type="ARBA" id="ARBA00022989"/>
    </source>
</evidence>
<feature type="transmembrane region" description="Helical" evidence="6">
    <location>
        <begin position="123"/>
        <end position="144"/>
    </location>
</feature>
<evidence type="ECO:0000313" key="8">
    <source>
        <dbReference type="Proteomes" id="UP000238392"/>
    </source>
</evidence>
<dbReference type="PANTHER" id="PTHR30238:SF4">
    <property type="entry name" value="SLL1022 PROTEIN"/>
    <property type="match status" value="1"/>
</dbReference>
<name>A0A2T0WWY1_9RHOB</name>
<evidence type="ECO:0000256" key="5">
    <source>
        <dbReference type="ARBA" id="ARBA00023136"/>
    </source>
</evidence>
<feature type="transmembrane region" description="Helical" evidence="6">
    <location>
        <begin position="156"/>
        <end position="178"/>
    </location>
</feature>
<comment type="caution">
    <text evidence="7">The sequence shown here is derived from an EMBL/GenBank/DDBJ whole genome shotgun (WGS) entry which is preliminary data.</text>
</comment>
<accession>A0A2T0WWY1</accession>
<gene>
    <name evidence="7" type="ORF">CLV74_104212</name>
</gene>
<feature type="transmembrane region" description="Helical" evidence="6">
    <location>
        <begin position="190"/>
        <end position="209"/>
    </location>
</feature>
<comment type="subcellular location">
    <subcellularLocation>
        <location evidence="1">Membrane</location>
        <topology evidence="1">Multi-pass membrane protein</topology>
    </subcellularLocation>
</comment>
<evidence type="ECO:0000256" key="1">
    <source>
        <dbReference type="ARBA" id="ARBA00004141"/>
    </source>
</evidence>
<keyword evidence="4 6" id="KW-1133">Transmembrane helix</keyword>
<dbReference type="Proteomes" id="UP000238392">
    <property type="component" value="Unassembled WGS sequence"/>
</dbReference>
<evidence type="ECO:0000256" key="2">
    <source>
        <dbReference type="ARBA" id="ARBA00007511"/>
    </source>
</evidence>
<evidence type="ECO:0000256" key="3">
    <source>
        <dbReference type="ARBA" id="ARBA00022692"/>
    </source>
</evidence>
<comment type="similarity">
    <text evidence="2">Belongs to the TerC family.</text>
</comment>
<keyword evidence="3 6" id="KW-0812">Transmembrane</keyword>
<dbReference type="PANTHER" id="PTHR30238">
    <property type="entry name" value="MEMBRANE BOUND PREDICTED REDOX MODULATOR"/>
    <property type="match status" value="1"/>
</dbReference>
<feature type="transmembrane region" description="Helical" evidence="6">
    <location>
        <begin position="12"/>
        <end position="37"/>
    </location>
</feature>
<dbReference type="AlphaFoldDB" id="A0A2T0WWY1"/>
<keyword evidence="8" id="KW-1185">Reference proteome</keyword>
<reference evidence="7 8" key="1">
    <citation type="submission" date="2018-03" db="EMBL/GenBank/DDBJ databases">
        <title>Genomic Encyclopedia of Archaeal and Bacterial Type Strains, Phase II (KMG-II): from individual species to whole genera.</title>
        <authorList>
            <person name="Goeker M."/>
        </authorList>
    </citation>
    <scope>NUCLEOTIDE SEQUENCE [LARGE SCALE GENOMIC DNA]</scope>
    <source>
        <strain evidence="7 8">DSM 100212</strain>
    </source>
</reference>
<proteinExistence type="inferred from homology"/>